<accession>A0A0C3EKS3</accession>
<dbReference type="Proteomes" id="UP000054166">
    <property type="component" value="Unassembled WGS sequence"/>
</dbReference>
<name>A0A0C3EKS3_PILCF</name>
<protein>
    <submittedName>
        <fullName evidence="2">Uncharacterized protein</fullName>
    </submittedName>
</protein>
<dbReference type="EMBL" id="KN833090">
    <property type="protein sequence ID" value="KIM73190.1"/>
    <property type="molecule type" value="Genomic_DNA"/>
</dbReference>
<keyword evidence="3" id="KW-1185">Reference proteome</keyword>
<dbReference type="AlphaFoldDB" id="A0A0C3EKS3"/>
<feature type="coiled-coil region" evidence="1">
    <location>
        <begin position="59"/>
        <end position="86"/>
    </location>
</feature>
<sequence length="147" mass="17021">MDTLDQYSIIDEPDNLYENPSPPISREPVRTDFERLCEFSPKSEPDEYGWAEAEYTLALIHTERDMRQIQKRAADLRLKASCLRAQLYRLQAGRAAKELAAAELRVGRVNSSITRSGRQRYPSVRNALDLYGDRRTRYRGNLSVRLD</sequence>
<keyword evidence="1" id="KW-0175">Coiled coil</keyword>
<evidence type="ECO:0000313" key="3">
    <source>
        <dbReference type="Proteomes" id="UP000054166"/>
    </source>
</evidence>
<proteinExistence type="predicted"/>
<dbReference type="InParanoid" id="A0A0C3EKS3"/>
<gene>
    <name evidence="2" type="ORF">PILCRDRAFT_15437</name>
</gene>
<evidence type="ECO:0000256" key="1">
    <source>
        <dbReference type="SAM" id="Coils"/>
    </source>
</evidence>
<evidence type="ECO:0000313" key="2">
    <source>
        <dbReference type="EMBL" id="KIM73190.1"/>
    </source>
</evidence>
<reference evidence="3" key="2">
    <citation type="submission" date="2015-01" db="EMBL/GenBank/DDBJ databases">
        <title>Evolutionary Origins and Diversification of the Mycorrhizal Mutualists.</title>
        <authorList>
            <consortium name="DOE Joint Genome Institute"/>
            <consortium name="Mycorrhizal Genomics Consortium"/>
            <person name="Kohler A."/>
            <person name="Kuo A."/>
            <person name="Nagy L.G."/>
            <person name="Floudas D."/>
            <person name="Copeland A."/>
            <person name="Barry K.W."/>
            <person name="Cichocki N."/>
            <person name="Veneault-Fourrey C."/>
            <person name="LaButti K."/>
            <person name="Lindquist E.A."/>
            <person name="Lipzen A."/>
            <person name="Lundell T."/>
            <person name="Morin E."/>
            <person name="Murat C."/>
            <person name="Riley R."/>
            <person name="Ohm R."/>
            <person name="Sun H."/>
            <person name="Tunlid A."/>
            <person name="Henrissat B."/>
            <person name="Grigoriev I.V."/>
            <person name="Hibbett D.S."/>
            <person name="Martin F."/>
        </authorList>
    </citation>
    <scope>NUCLEOTIDE SEQUENCE [LARGE SCALE GENOMIC DNA]</scope>
    <source>
        <strain evidence="3">F 1598</strain>
    </source>
</reference>
<organism evidence="2 3">
    <name type="scientific">Piloderma croceum (strain F 1598)</name>
    <dbReference type="NCBI Taxonomy" id="765440"/>
    <lineage>
        <taxon>Eukaryota</taxon>
        <taxon>Fungi</taxon>
        <taxon>Dikarya</taxon>
        <taxon>Basidiomycota</taxon>
        <taxon>Agaricomycotina</taxon>
        <taxon>Agaricomycetes</taxon>
        <taxon>Agaricomycetidae</taxon>
        <taxon>Atheliales</taxon>
        <taxon>Atheliaceae</taxon>
        <taxon>Piloderma</taxon>
    </lineage>
</organism>
<dbReference type="HOGENOM" id="CLU_1768814_0_0_1"/>
<reference evidence="2 3" key="1">
    <citation type="submission" date="2014-04" db="EMBL/GenBank/DDBJ databases">
        <authorList>
            <consortium name="DOE Joint Genome Institute"/>
            <person name="Kuo A."/>
            <person name="Tarkka M."/>
            <person name="Buscot F."/>
            <person name="Kohler A."/>
            <person name="Nagy L.G."/>
            <person name="Floudas D."/>
            <person name="Copeland A."/>
            <person name="Barry K.W."/>
            <person name="Cichocki N."/>
            <person name="Veneault-Fourrey C."/>
            <person name="LaButti K."/>
            <person name="Lindquist E.A."/>
            <person name="Lipzen A."/>
            <person name="Lundell T."/>
            <person name="Morin E."/>
            <person name="Murat C."/>
            <person name="Sun H."/>
            <person name="Tunlid A."/>
            <person name="Henrissat B."/>
            <person name="Grigoriev I.V."/>
            <person name="Hibbett D.S."/>
            <person name="Martin F."/>
            <person name="Nordberg H.P."/>
            <person name="Cantor M.N."/>
            <person name="Hua S.X."/>
        </authorList>
    </citation>
    <scope>NUCLEOTIDE SEQUENCE [LARGE SCALE GENOMIC DNA]</scope>
    <source>
        <strain evidence="2 3">F 1598</strain>
    </source>
</reference>